<sequence>MKKVILPVLVGIAGLALLLLAVGGALDVSNKPVFIQGEIDATRVDVSAKISGRVAEQAVRDGAQVAAGELLLVLDSPELQARVRQAEANLAAARAQLEKVRNGTRVEEVRQAENAHAEAVAALTVAEQTFARIKRLHDARAISSQNYDEAKSQLDMAREREKRARAAMDMAHAGARAEDEQAVDAQARLAEAKLAEVESMRADVQLRSPINGEVNKVLVRQGELVSAGYPLVTLVDLNDVWAVVQLREEYLTHIRMGETFKARVPALGDKEVTFRVTYIAPLGDFATWRATNDSGSFDLKTFEIHGQPVESVPGLRPGMSVIFDIKDNIPGA</sequence>
<reference evidence="4" key="2">
    <citation type="submission" date="2021-04" db="EMBL/GenBank/DDBJ databases">
        <authorList>
            <person name="Gilroy R."/>
        </authorList>
    </citation>
    <scope>NUCLEOTIDE SEQUENCE</scope>
    <source>
        <strain evidence="4">CHK186-16707</strain>
    </source>
</reference>
<evidence type="ECO:0000313" key="5">
    <source>
        <dbReference type="Proteomes" id="UP000824225"/>
    </source>
</evidence>
<organism evidence="4 5">
    <name type="scientific">Candidatus Mailhella merdigallinarum</name>
    <dbReference type="NCBI Taxonomy" id="2838658"/>
    <lineage>
        <taxon>Bacteria</taxon>
        <taxon>Pseudomonadati</taxon>
        <taxon>Thermodesulfobacteriota</taxon>
        <taxon>Desulfovibrionia</taxon>
        <taxon>Desulfovibrionales</taxon>
        <taxon>Desulfovibrionaceae</taxon>
        <taxon>Mailhella</taxon>
    </lineage>
</organism>
<protein>
    <submittedName>
        <fullName evidence="4">Efflux RND transporter periplasmic adaptor subunit</fullName>
    </submittedName>
</protein>
<dbReference type="SUPFAM" id="SSF111369">
    <property type="entry name" value="HlyD-like secretion proteins"/>
    <property type="match status" value="2"/>
</dbReference>
<dbReference type="InterPro" id="IPR058792">
    <property type="entry name" value="Beta-barrel_RND_2"/>
</dbReference>
<dbReference type="PANTHER" id="PTHR30438">
    <property type="entry name" value="36 KDA ANTIGEN-RELATED"/>
    <property type="match status" value="1"/>
</dbReference>
<dbReference type="AlphaFoldDB" id="A0A9D2KM19"/>
<keyword evidence="1" id="KW-0175">Coiled coil</keyword>
<feature type="domain" description="YbhG-like alpha-helical hairpin" evidence="2">
    <location>
        <begin position="74"/>
        <end position="199"/>
    </location>
</feature>
<evidence type="ECO:0000259" key="3">
    <source>
        <dbReference type="Pfam" id="PF25954"/>
    </source>
</evidence>
<comment type="caution">
    <text evidence="4">The sequence shown here is derived from an EMBL/GenBank/DDBJ whole genome shotgun (WGS) entry which is preliminary data.</text>
</comment>
<evidence type="ECO:0000256" key="1">
    <source>
        <dbReference type="SAM" id="Coils"/>
    </source>
</evidence>
<dbReference type="EMBL" id="DXAN01000004">
    <property type="protein sequence ID" value="HJA08073.1"/>
    <property type="molecule type" value="Genomic_DNA"/>
</dbReference>
<name>A0A9D2KM19_9BACT</name>
<dbReference type="Pfam" id="PF25954">
    <property type="entry name" value="Beta-barrel_RND_2"/>
    <property type="match status" value="1"/>
</dbReference>
<dbReference type="Gene3D" id="2.40.30.170">
    <property type="match status" value="1"/>
</dbReference>
<reference evidence="4" key="1">
    <citation type="journal article" date="2021" name="PeerJ">
        <title>Extensive microbial diversity within the chicken gut microbiome revealed by metagenomics and culture.</title>
        <authorList>
            <person name="Gilroy R."/>
            <person name="Ravi A."/>
            <person name="Getino M."/>
            <person name="Pursley I."/>
            <person name="Horton D.L."/>
            <person name="Alikhan N.F."/>
            <person name="Baker D."/>
            <person name="Gharbi K."/>
            <person name="Hall N."/>
            <person name="Watson M."/>
            <person name="Adriaenssens E.M."/>
            <person name="Foster-Nyarko E."/>
            <person name="Jarju S."/>
            <person name="Secka A."/>
            <person name="Antonio M."/>
            <person name="Oren A."/>
            <person name="Chaudhuri R.R."/>
            <person name="La Ragione R."/>
            <person name="Hildebrand F."/>
            <person name="Pallen M.J."/>
        </authorList>
    </citation>
    <scope>NUCLEOTIDE SEQUENCE</scope>
    <source>
        <strain evidence="4">CHK186-16707</strain>
    </source>
</reference>
<dbReference type="Gene3D" id="2.40.50.100">
    <property type="match status" value="2"/>
</dbReference>
<proteinExistence type="predicted"/>
<accession>A0A9D2KM19</accession>
<feature type="coiled-coil region" evidence="1">
    <location>
        <begin position="76"/>
        <end position="103"/>
    </location>
</feature>
<dbReference type="PANTHER" id="PTHR30438:SF1">
    <property type="entry name" value="36 KDA ANTIGEN"/>
    <property type="match status" value="1"/>
</dbReference>
<dbReference type="InterPro" id="IPR059052">
    <property type="entry name" value="HH_YbhG-like"/>
</dbReference>
<dbReference type="Gene3D" id="1.10.287.470">
    <property type="entry name" value="Helix hairpin bin"/>
    <property type="match status" value="2"/>
</dbReference>
<evidence type="ECO:0000313" key="4">
    <source>
        <dbReference type="EMBL" id="HJA08073.1"/>
    </source>
</evidence>
<evidence type="ECO:0000259" key="2">
    <source>
        <dbReference type="Pfam" id="PF25881"/>
    </source>
</evidence>
<gene>
    <name evidence="4" type="ORF">H9962_02610</name>
</gene>
<dbReference type="Proteomes" id="UP000824225">
    <property type="component" value="Unassembled WGS sequence"/>
</dbReference>
<feature type="domain" description="CusB-like beta-barrel" evidence="3">
    <location>
        <begin position="240"/>
        <end position="287"/>
    </location>
</feature>
<dbReference type="Pfam" id="PF25881">
    <property type="entry name" value="HH_YBHG"/>
    <property type="match status" value="1"/>
</dbReference>